<evidence type="ECO:0000313" key="4">
    <source>
        <dbReference type="Proteomes" id="UP000663844"/>
    </source>
</evidence>
<organism evidence="2 4">
    <name type="scientific">Adineta steineri</name>
    <dbReference type="NCBI Taxonomy" id="433720"/>
    <lineage>
        <taxon>Eukaryota</taxon>
        <taxon>Metazoa</taxon>
        <taxon>Spiralia</taxon>
        <taxon>Gnathifera</taxon>
        <taxon>Rotifera</taxon>
        <taxon>Eurotatoria</taxon>
        <taxon>Bdelloidea</taxon>
        <taxon>Adinetida</taxon>
        <taxon>Adinetidae</taxon>
        <taxon>Adineta</taxon>
    </lineage>
</organism>
<proteinExistence type="predicted"/>
<gene>
    <name evidence="3" type="ORF">KXQ929_LOCUS32399</name>
    <name evidence="2" type="ORF">OXD698_LOCUS6768</name>
</gene>
<name>A0A818NNQ7_9BILA</name>
<sequence>MTKVNCISAVILVILAWDTQQASSSEGGDMLFFRPDLAAMFHGDCREQRHAHISHKTDDVDELNFSEDYKELACGKTGD</sequence>
<evidence type="ECO:0000313" key="3">
    <source>
        <dbReference type="EMBL" id="CAF4065354.1"/>
    </source>
</evidence>
<accession>A0A818NNQ7</accession>
<evidence type="ECO:0000256" key="1">
    <source>
        <dbReference type="SAM" id="SignalP"/>
    </source>
</evidence>
<comment type="caution">
    <text evidence="2">The sequence shown here is derived from an EMBL/GenBank/DDBJ whole genome shotgun (WGS) entry which is preliminary data.</text>
</comment>
<dbReference type="EMBL" id="CAJOBB010003916">
    <property type="protein sequence ID" value="CAF4065354.1"/>
    <property type="molecule type" value="Genomic_DNA"/>
</dbReference>
<dbReference type="EMBL" id="CAJOAZ010000299">
    <property type="protein sequence ID" value="CAF3607998.1"/>
    <property type="molecule type" value="Genomic_DNA"/>
</dbReference>
<keyword evidence="1" id="KW-0732">Signal</keyword>
<reference evidence="2" key="1">
    <citation type="submission" date="2021-02" db="EMBL/GenBank/DDBJ databases">
        <authorList>
            <person name="Nowell W R."/>
        </authorList>
    </citation>
    <scope>NUCLEOTIDE SEQUENCE</scope>
</reference>
<feature type="chain" id="PRO_5036233677" evidence="1">
    <location>
        <begin position="25"/>
        <end position="79"/>
    </location>
</feature>
<protein>
    <submittedName>
        <fullName evidence="2">Uncharacterized protein</fullName>
    </submittedName>
</protein>
<dbReference type="Proteomes" id="UP000663844">
    <property type="component" value="Unassembled WGS sequence"/>
</dbReference>
<dbReference type="AlphaFoldDB" id="A0A818NNQ7"/>
<feature type="signal peptide" evidence="1">
    <location>
        <begin position="1"/>
        <end position="24"/>
    </location>
</feature>
<evidence type="ECO:0000313" key="2">
    <source>
        <dbReference type="EMBL" id="CAF3607998.1"/>
    </source>
</evidence>
<dbReference type="Proteomes" id="UP000663868">
    <property type="component" value="Unassembled WGS sequence"/>
</dbReference>